<accession>A0A0G1CG82</accession>
<gene>
    <name evidence="3" type="ORF">UV20_C0001G0211</name>
</gene>
<name>A0A0G1CG82_9BACT</name>
<dbReference type="AlphaFoldDB" id="A0A0G1CG82"/>
<protein>
    <recommendedName>
        <fullName evidence="2">CxxC-x17-CxxC domain-containing protein</fullName>
    </recommendedName>
</protein>
<feature type="compositionally biased region" description="Gly residues" evidence="1">
    <location>
        <begin position="55"/>
        <end position="75"/>
    </location>
</feature>
<comment type="caution">
    <text evidence="3">The sequence shown here is derived from an EMBL/GenBank/DDBJ whole genome shotgun (WGS) entry which is preliminary data.</text>
</comment>
<sequence>MTVLSIGLDFYLNLEYNLNQVDCRLIQLRRAIIYFKLTKEKIMGNFNRDDRRGGGRSGGFGGRDKGFGGGHGTGGRPQMHQAMCSKCNKECEVPFRPTGDRPVFCNDCFRSQGLGRTERPARQDFGRSNFDNDQKQRITGSQNIEQFRSQFEVLNVKLDKILRFLTPAATVVATSKIEEPKEKNETKKVKETVAKKSAIKKAAVKKKK</sequence>
<organism evidence="3 4">
    <name type="scientific">Candidatus Magasanikbacteria bacterium GW2011_GWA2_42_32</name>
    <dbReference type="NCBI Taxonomy" id="1619039"/>
    <lineage>
        <taxon>Bacteria</taxon>
        <taxon>Candidatus Magasanikiibacteriota</taxon>
    </lineage>
</organism>
<feature type="region of interest" description="Disordered" evidence="1">
    <location>
        <begin position="46"/>
        <end position="75"/>
    </location>
</feature>
<dbReference type="Pfam" id="PF23477">
    <property type="entry name" value="zf_Tbcl_2"/>
    <property type="match status" value="1"/>
</dbReference>
<evidence type="ECO:0000256" key="1">
    <source>
        <dbReference type="SAM" id="MobiDB-lite"/>
    </source>
</evidence>
<evidence type="ECO:0000313" key="3">
    <source>
        <dbReference type="EMBL" id="KKS57571.1"/>
    </source>
</evidence>
<reference evidence="3 4" key="1">
    <citation type="journal article" date="2015" name="Nature">
        <title>rRNA introns, odd ribosomes, and small enigmatic genomes across a large radiation of phyla.</title>
        <authorList>
            <person name="Brown C.T."/>
            <person name="Hug L.A."/>
            <person name="Thomas B.C."/>
            <person name="Sharon I."/>
            <person name="Castelle C.J."/>
            <person name="Singh A."/>
            <person name="Wilkins M.J."/>
            <person name="Williams K.H."/>
            <person name="Banfield J.F."/>
        </authorList>
    </citation>
    <scope>NUCLEOTIDE SEQUENCE [LARGE SCALE GENOMIC DNA]</scope>
</reference>
<feature type="domain" description="CxxC-x17-CxxC" evidence="2">
    <location>
        <begin position="78"/>
        <end position="112"/>
    </location>
</feature>
<dbReference type="Proteomes" id="UP000034837">
    <property type="component" value="Unassembled WGS sequence"/>
</dbReference>
<dbReference type="NCBIfam" id="TIGR04272">
    <property type="entry name" value="cxxc_cxxc_Mbark"/>
    <property type="match status" value="1"/>
</dbReference>
<dbReference type="EMBL" id="LCDO01000001">
    <property type="protein sequence ID" value="KKS57571.1"/>
    <property type="molecule type" value="Genomic_DNA"/>
</dbReference>
<evidence type="ECO:0000259" key="2">
    <source>
        <dbReference type="Pfam" id="PF23477"/>
    </source>
</evidence>
<proteinExistence type="predicted"/>
<evidence type="ECO:0000313" key="4">
    <source>
        <dbReference type="Proteomes" id="UP000034837"/>
    </source>
</evidence>
<dbReference type="InterPro" id="IPR026363">
    <property type="entry name" value="CxxC-x17-CxxC_dom"/>
</dbReference>